<evidence type="ECO:0000313" key="1">
    <source>
        <dbReference type="EMBL" id="GFX91754.1"/>
    </source>
</evidence>
<sequence>MKFGMLVCNYAYLVHKNMAIIVVLFDNFRGQLSTREFSPDENTSPVTVQTESRPITEENLPLSSSVQDRCFRQHARRFLLFVRDKDYRDRGILATSIKCERLFCGKRMFLVPALY</sequence>
<reference evidence="1" key="1">
    <citation type="submission" date="2020-08" db="EMBL/GenBank/DDBJ databases">
        <title>Multicomponent nature underlies the extraordinary mechanical properties of spider dragline silk.</title>
        <authorList>
            <person name="Kono N."/>
            <person name="Nakamura H."/>
            <person name="Mori M."/>
            <person name="Yoshida Y."/>
            <person name="Ohtoshi R."/>
            <person name="Malay A.D."/>
            <person name="Moran D.A.P."/>
            <person name="Tomita M."/>
            <person name="Numata K."/>
            <person name="Arakawa K."/>
        </authorList>
    </citation>
    <scope>NUCLEOTIDE SEQUENCE</scope>
</reference>
<protein>
    <submittedName>
        <fullName evidence="1">Uncharacterized protein</fullName>
    </submittedName>
</protein>
<dbReference type="EMBL" id="BMAU01021136">
    <property type="protein sequence ID" value="GFX91754.1"/>
    <property type="molecule type" value="Genomic_DNA"/>
</dbReference>
<organism evidence="1 2">
    <name type="scientific">Trichonephila clavipes</name>
    <name type="common">Golden silk orbweaver</name>
    <name type="synonym">Nephila clavipes</name>
    <dbReference type="NCBI Taxonomy" id="2585209"/>
    <lineage>
        <taxon>Eukaryota</taxon>
        <taxon>Metazoa</taxon>
        <taxon>Ecdysozoa</taxon>
        <taxon>Arthropoda</taxon>
        <taxon>Chelicerata</taxon>
        <taxon>Arachnida</taxon>
        <taxon>Araneae</taxon>
        <taxon>Araneomorphae</taxon>
        <taxon>Entelegynae</taxon>
        <taxon>Araneoidea</taxon>
        <taxon>Nephilidae</taxon>
        <taxon>Trichonephila</taxon>
    </lineage>
</organism>
<gene>
    <name evidence="1" type="ORF">TNCV_3529531</name>
</gene>
<proteinExistence type="predicted"/>
<name>A0A8X6V3F2_TRICX</name>
<dbReference type="AlphaFoldDB" id="A0A8X6V3F2"/>
<dbReference type="Proteomes" id="UP000887159">
    <property type="component" value="Unassembled WGS sequence"/>
</dbReference>
<accession>A0A8X6V3F2</accession>
<comment type="caution">
    <text evidence="1">The sequence shown here is derived from an EMBL/GenBank/DDBJ whole genome shotgun (WGS) entry which is preliminary data.</text>
</comment>
<evidence type="ECO:0000313" key="2">
    <source>
        <dbReference type="Proteomes" id="UP000887159"/>
    </source>
</evidence>
<keyword evidence="2" id="KW-1185">Reference proteome</keyword>